<name>A0A6L2LMR5_TANCI</name>
<organism evidence="1">
    <name type="scientific">Tanacetum cinerariifolium</name>
    <name type="common">Dalmatian daisy</name>
    <name type="synonym">Chrysanthemum cinerariifolium</name>
    <dbReference type="NCBI Taxonomy" id="118510"/>
    <lineage>
        <taxon>Eukaryota</taxon>
        <taxon>Viridiplantae</taxon>
        <taxon>Streptophyta</taxon>
        <taxon>Embryophyta</taxon>
        <taxon>Tracheophyta</taxon>
        <taxon>Spermatophyta</taxon>
        <taxon>Magnoliopsida</taxon>
        <taxon>eudicotyledons</taxon>
        <taxon>Gunneridae</taxon>
        <taxon>Pentapetalae</taxon>
        <taxon>asterids</taxon>
        <taxon>campanulids</taxon>
        <taxon>Asterales</taxon>
        <taxon>Asteraceae</taxon>
        <taxon>Asteroideae</taxon>
        <taxon>Anthemideae</taxon>
        <taxon>Anthemidinae</taxon>
        <taxon>Tanacetum</taxon>
    </lineage>
</organism>
<accession>A0A6L2LMR5</accession>
<gene>
    <name evidence="1" type="ORF">Tci_033562</name>
</gene>
<sequence>MWKAFAKFGRVIDVYLAKKKLKNGKDFEIHQRKTQRHLKPTYNLLPLDHTAFPSTLPSTNMDNANDDRKDDVEGYDDYLYDDGLELNDIFFEDGGWIREKEQEGEHEMHKISKMDEEHFYGCVPDTELEFGSKSTQTGMESTSDVIKTSHVDLDADNLTCAANSMYIVLGDFNEVRFYYERLGTKFFSRGEKLFNEFIKSTELIDLSLGGKLFTRMNKHGTKRKTQVLKQDCLIDSLKEKVNLIETKAENGTLKDHDIVDREVQTVFIQGIQIIDGPLMVNEFLAWANKKKEKLFILKVNFEKAFDSLDSDLLDNIMGQMV</sequence>
<evidence type="ECO:0000313" key="1">
    <source>
        <dbReference type="EMBL" id="GEU61584.1"/>
    </source>
</evidence>
<protein>
    <submittedName>
        <fullName evidence="1">Cytochrome P450</fullName>
    </submittedName>
</protein>
<dbReference type="EMBL" id="BKCJ010004530">
    <property type="protein sequence ID" value="GEU61584.1"/>
    <property type="molecule type" value="Genomic_DNA"/>
</dbReference>
<proteinExistence type="predicted"/>
<comment type="caution">
    <text evidence="1">The sequence shown here is derived from an EMBL/GenBank/DDBJ whole genome shotgun (WGS) entry which is preliminary data.</text>
</comment>
<dbReference type="AlphaFoldDB" id="A0A6L2LMR5"/>
<reference evidence="1" key="1">
    <citation type="journal article" date="2019" name="Sci. Rep.">
        <title>Draft genome of Tanacetum cinerariifolium, the natural source of mosquito coil.</title>
        <authorList>
            <person name="Yamashiro T."/>
            <person name="Shiraishi A."/>
            <person name="Satake H."/>
            <person name="Nakayama K."/>
        </authorList>
    </citation>
    <scope>NUCLEOTIDE SEQUENCE</scope>
</reference>